<gene>
    <name evidence="1" type="ORF">NRE15_01020</name>
</gene>
<name>A0ABY5P6B2_9LACT</name>
<reference evidence="1 2" key="1">
    <citation type="submission" date="2022-08" db="EMBL/GenBank/DDBJ databases">
        <title>Aerococcaceae sp. nov isolated from spoiled eye mask.</title>
        <authorList>
            <person name="Zhou G."/>
            <person name="Xie X.-B."/>
            <person name="Shi Q.-S."/>
            <person name="Wang Y.-S."/>
            <person name="Wen X."/>
            <person name="Peng H."/>
            <person name="Yang X.-J."/>
            <person name="Tao H.-B."/>
            <person name="Huang X.-M."/>
        </authorList>
    </citation>
    <scope>NUCLEOTIDE SEQUENCE [LARGE SCALE GENOMIC DNA]</scope>
    <source>
        <strain evidence="2">DM20194951</strain>
    </source>
</reference>
<protein>
    <submittedName>
        <fullName evidence="1">UPF0223 family protein</fullName>
    </submittedName>
</protein>
<dbReference type="Proteomes" id="UP001315967">
    <property type="component" value="Chromosome"/>
</dbReference>
<evidence type="ECO:0000313" key="2">
    <source>
        <dbReference type="Proteomes" id="UP001315967"/>
    </source>
</evidence>
<dbReference type="RefSeq" id="WP_313793785.1">
    <property type="nucleotide sequence ID" value="NZ_CP102453.1"/>
</dbReference>
<dbReference type="EMBL" id="CP102453">
    <property type="protein sequence ID" value="UUX34282.1"/>
    <property type="molecule type" value="Genomic_DNA"/>
</dbReference>
<dbReference type="Gene3D" id="1.10.220.80">
    <property type="entry name" value="BH2638-like"/>
    <property type="match status" value="1"/>
</dbReference>
<dbReference type="NCBIfam" id="NF003353">
    <property type="entry name" value="PRK04387.1"/>
    <property type="match status" value="1"/>
</dbReference>
<dbReference type="InterPro" id="IPR023324">
    <property type="entry name" value="BH2638-like_sf"/>
</dbReference>
<evidence type="ECO:0000313" key="1">
    <source>
        <dbReference type="EMBL" id="UUX34282.1"/>
    </source>
</evidence>
<keyword evidence="2" id="KW-1185">Reference proteome</keyword>
<dbReference type="PIRSF" id="PIRSF037260">
    <property type="entry name" value="UPF0223"/>
    <property type="match status" value="1"/>
</dbReference>
<accession>A0ABY5P6B2</accession>
<proteinExistence type="predicted"/>
<sequence>MEGYSFPINSDWSTEEIVIVVNFLSKVEEAYLEGIRLKDFQTAYLAFKQIVTSKSEEKQIDRNYTQESGYSIYQVVKVMKDLLSQKAHSSTVIKL</sequence>
<dbReference type="SUPFAM" id="SSF158504">
    <property type="entry name" value="BH2638-like"/>
    <property type="match status" value="1"/>
</dbReference>
<dbReference type="InterPro" id="IPR007920">
    <property type="entry name" value="UPF0223"/>
</dbReference>
<dbReference type="Pfam" id="PF05256">
    <property type="entry name" value="UPF0223"/>
    <property type="match status" value="1"/>
</dbReference>
<organism evidence="1 2">
    <name type="scientific">Fundicoccus culcitae</name>
    <dbReference type="NCBI Taxonomy" id="2969821"/>
    <lineage>
        <taxon>Bacteria</taxon>
        <taxon>Bacillati</taxon>
        <taxon>Bacillota</taxon>
        <taxon>Bacilli</taxon>
        <taxon>Lactobacillales</taxon>
        <taxon>Aerococcaceae</taxon>
        <taxon>Fundicoccus</taxon>
    </lineage>
</organism>